<dbReference type="RefSeq" id="WP_083166656.1">
    <property type="nucleotide sequence ID" value="NZ_MVHF01000030.1"/>
</dbReference>
<comment type="caution">
    <text evidence="1">The sequence shown here is derived from an EMBL/GenBank/DDBJ whole genome shotgun (WGS) entry which is preliminary data.</text>
</comment>
<gene>
    <name evidence="1" type="ORF">BST13_24735</name>
</gene>
<organism evidence="1 2">
    <name type="scientific">Mycobacterium aquaticum</name>
    <dbReference type="NCBI Taxonomy" id="1927124"/>
    <lineage>
        <taxon>Bacteria</taxon>
        <taxon>Bacillati</taxon>
        <taxon>Actinomycetota</taxon>
        <taxon>Actinomycetes</taxon>
        <taxon>Mycobacteriales</taxon>
        <taxon>Mycobacteriaceae</taxon>
        <taxon>Mycobacterium</taxon>
    </lineage>
</organism>
<protein>
    <submittedName>
        <fullName evidence="1">Uncharacterized protein</fullName>
    </submittedName>
</protein>
<reference evidence="1 2" key="1">
    <citation type="submission" date="2017-02" db="EMBL/GenBank/DDBJ databases">
        <title>The new phylogeny of genus Mycobacterium.</title>
        <authorList>
            <person name="Tortoli E."/>
            <person name="Trovato A."/>
            <person name="Cirillo D.M."/>
        </authorList>
    </citation>
    <scope>NUCLEOTIDE SEQUENCE [LARGE SCALE GENOMIC DNA]</scope>
    <source>
        <strain evidence="1 2">RW6</strain>
    </source>
</reference>
<keyword evidence="2" id="KW-1185">Reference proteome</keyword>
<dbReference type="STRING" id="1927124.BST13_24735"/>
<dbReference type="Proteomes" id="UP000192448">
    <property type="component" value="Unassembled WGS sequence"/>
</dbReference>
<dbReference type="EMBL" id="MVHF01000030">
    <property type="protein sequence ID" value="ORA31567.1"/>
    <property type="molecule type" value="Genomic_DNA"/>
</dbReference>
<accession>A0A1X0ANA4</accession>
<sequence length="192" mass="21181">MSDEYSDDGDCGGPTSHRYLYRMDREELFAMFVGAVAPLKVDDDGAHCGSYEAPSLMRMARAVQERADSSIPREEKLGTVACVLRVLLSRTDGRDRGEDDYYHMPLPDLAAYFRQVRAELGDMLVLGTWQKPVAVPDDIAELGSTPQVRADADGRLWTDLDAGDEVSEGEDIATVEGGYIWHTDGRPPEPLA</sequence>
<evidence type="ECO:0000313" key="1">
    <source>
        <dbReference type="EMBL" id="ORA31567.1"/>
    </source>
</evidence>
<name>A0A1X0ANA4_9MYCO</name>
<dbReference type="AlphaFoldDB" id="A0A1X0ANA4"/>
<evidence type="ECO:0000313" key="2">
    <source>
        <dbReference type="Proteomes" id="UP000192448"/>
    </source>
</evidence>
<proteinExistence type="predicted"/>